<dbReference type="EMBL" id="SGJP01000003">
    <property type="protein sequence ID" value="NFA59147.1"/>
    <property type="molecule type" value="Genomic_DNA"/>
</dbReference>
<dbReference type="PANTHER" id="PTHR43479">
    <property type="entry name" value="ACREF/ENVCD OPERON REPRESSOR-RELATED"/>
    <property type="match status" value="1"/>
</dbReference>
<evidence type="ECO:0000259" key="3">
    <source>
        <dbReference type="PROSITE" id="PS50977"/>
    </source>
</evidence>
<evidence type="ECO:0000313" key="4">
    <source>
        <dbReference type="EMBL" id="NFA59147.1"/>
    </source>
</evidence>
<reference evidence="4 5" key="1">
    <citation type="submission" date="2019-02" db="EMBL/GenBank/DDBJ databases">
        <title>Genome sequencing of Clostridium botulinum clinical isolates.</title>
        <authorList>
            <person name="Brunt J."/>
            <person name="Van Vliet A.H.M."/>
            <person name="Stringer S.C."/>
            <person name="Grant K.A."/>
            <person name="Carter A.C."/>
            <person name="Peck M.W."/>
        </authorList>
    </citation>
    <scope>NUCLEOTIDE SEQUENCE [LARGE SCALE GENOMIC DNA]</scope>
    <source>
        <strain evidence="4 5">R1125/03</strain>
    </source>
</reference>
<dbReference type="Gene3D" id="1.10.357.10">
    <property type="entry name" value="Tetracycline Repressor, domain 2"/>
    <property type="match status" value="1"/>
</dbReference>
<dbReference type="Pfam" id="PF00440">
    <property type="entry name" value="TetR_N"/>
    <property type="match status" value="1"/>
</dbReference>
<protein>
    <submittedName>
        <fullName evidence="4">TetR/AcrR family transcriptional regulator</fullName>
    </submittedName>
</protein>
<dbReference type="InterPro" id="IPR009057">
    <property type="entry name" value="Homeodomain-like_sf"/>
</dbReference>
<evidence type="ECO:0000256" key="2">
    <source>
        <dbReference type="PROSITE-ProRule" id="PRU00335"/>
    </source>
</evidence>
<evidence type="ECO:0000256" key="1">
    <source>
        <dbReference type="ARBA" id="ARBA00023125"/>
    </source>
</evidence>
<dbReference type="Proteomes" id="UP000473089">
    <property type="component" value="Unassembled WGS sequence"/>
</dbReference>
<feature type="DNA-binding region" description="H-T-H motif" evidence="2">
    <location>
        <begin position="29"/>
        <end position="48"/>
    </location>
</feature>
<gene>
    <name evidence="4" type="ORF">EXM42_01660</name>
</gene>
<feature type="domain" description="HTH tetR-type" evidence="3">
    <location>
        <begin position="6"/>
        <end position="66"/>
    </location>
</feature>
<dbReference type="PROSITE" id="PS50977">
    <property type="entry name" value="HTH_TETR_2"/>
    <property type="match status" value="1"/>
</dbReference>
<accession>A0A6M0SUG7</accession>
<keyword evidence="1 2" id="KW-0238">DNA-binding</keyword>
<dbReference type="SUPFAM" id="SSF46689">
    <property type="entry name" value="Homeodomain-like"/>
    <property type="match status" value="1"/>
</dbReference>
<dbReference type="PANTHER" id="PTHR43479:SF11">
    <property type="entry name" value="ACREF_ENVCD OPERON REPRESSOR-RELATED"/>
    <property type="match status" value="1"/>
</dbReference>
<evidence type="ECO:0000313" key="5">
    <source>
        <dbReference type="Proteomes" id="UP000473089"/>
    </source>
</evidence>
<dbReference type="AlphaFoldDB" id="A0A6M0SUG7"/>
<comment type="caution">
    <text evidence="4">The sequence shown here is derived from an EMBL/GenBank/DDBJ whole genome shotgun (WGS) entry which is preliminary data.</text>
</comment>
<dbReference type="InterPro" id="IPR050624">
    <property type="entry name" value="HTH-type_Tx_Regulator"/>
</dbReference>
<dbReference type="PROSITE" id="PS01081">
    <property type="entry name" value="HTH_TETR_1"/>
    <property type="match status" value="1"/>
</dbReference>
<dbReference type="PRINTS" id="PR00455">
    <property type="entry name" value="HTHTETR"/>
</dbReference>
<dbReference type="GO" id="GO:0003677">
    <property type="term" value="F:DNA binding"/>
    <property type="evidence" value="ECO:0007669"/>
    <property type="project" value="UniProtKB-UniRule"/>
</dbReference>
<dbReference type="InterPro" id="IPR001647">
    <property type="entry name" value="HTH_TetR"/>
</dbReference>
<sequence length="205" mass="23891">MSRDYQLTHENLLTCAKQHFLDKGFEHASIREICKDANVTNGAFYNHFSDKEALFGALVSPVVEDIKKMYDDSVQQHIKLIDTDDLKSMWQLSESTIVRVIEYAYNHFDLFQLLLMCSEGTKYVDFLDNVVRLEVRESIKLFEELKLRGVLVRDIDEEEWHILVHAYYSSLAEVVMHNYSKQSALKYAHTLADFFSVGWQKVLGI</sequence>
<proteinExistence type="predicted"/>
<dbReference type="InterPro" id="IPR023772">
    <property type="entry name" value="DNA-bd_HTH_TetR-type_CS"/>
</dbReference>
<organism evidence="4 5">
    <name type="scientific">Clostridium botulinum</name>
    <dbReference type="NCBI Taxonomy" id="1491"/>
    <lineage>
        <taxon>Bacteria</taxon>
        <taxon>Bacillati</taxon>
        <taxon>Bacillota</taxon>
        <taxon>Clostridia</taxon>
        <taxon>Eubacteriales</taxon>
        <taxon>Clostridiaceae</taxon>
        <taxon>Clostridium</taxon>
    </lineage>
</organism>
<name>A0A6M0SUG7_CLOBO</name>